<name>A0A382KTW5_9ZZZZ</name>
<proteinExistence type="predicted"/>
<sequence>TTGSRYRIDGIQRTNNRPFHGI</sequence>
<feature type="non-terminal residue" evidence="2">
    <location>
        <position position="1"/>
    </location>
</feature>
<evidence type="ECO:0000256" key="1">
    <source>
        <dbReference type="SAM" id="MobiDB-lite"/>
    </source>
</evidence>
<organism evidence="2">
    <name type="scientific">marine metagenome</name>
    <dbReference type="NCBI Taxonomy" id="408172"/>
    <lineage>
        <taxon>unclassified sequences</taxon>
        <taxon>metagenomes</taxon>
        <taxon>ecological metagenomes</taxon>
    </lineage>
</organism>
<dbReference type="AlphaFoldDB" id="A0A382KTW5"/>
<evidence type="ECO:0000313" key="2">
    <source>
        <dbReference type="EMBL" id="SVC27806.1"/>
    </source>
</evidence>
<feature type="region of interest" description="Disordered" evidence="1">
    <location>
        <begin position="1"/>
        <end position="22"/>
    </location>
</feature>
<protein>
    <submittedName>
        <fullName evidence="2">Uncharacterized protein</fullName>
    </submittedName>
</protein>
<dbReference type="EMBL" id="UINC01082749">
    <property type="protein sequence ID" value="SVC27806.1"/>
    <property type="molecule type" value="Genomic_DNA"/>
</dbReference>
<accession>A0A382KTW5</accession>
<reference evidence="2" key="1">
    <citation type="submission" date="2018-05" db="EMBL/GenBank/DDBJ databases">
        <authorList>
            <person name="Lanie J.A."/>
            <person name="Ng W.-L."/>
            <person name="Kazmierczak K.M."/>
            <person name="Andrzejewski T.M."/>
            <person name="Davidsen T.M."/>
            <person name="Wayne K.J."/>
            <person name="Tettelin H."/>
            <person name="Glass J.I."/>
            <person name="Rusch D."/>
            <person name="Podicherti R."/>
            <person name="Tsui H.-C.T."/>
            <person name="Winkler M.E."/>
        </authorList>
    </citation>
    <scope>NUCLEOTIDE SEQUENCE</scope>
</reference>
<feature type="non-terminal residue" evidence="2">
    <location>
        <position position="22"/>
    </location>
</feature>
<gene>
    <name evidence="2" type="ORF">METZ01_LOCUS280660</name>
</gene>
<feature type="compositionally biased region" description="Polar residues" evidence="1">
    <location>
        <begin position="12"/>
        <end position="22"/>
    </location>
</feature>
<feature type="compositionally biased region" description="Basic and acidic residues" evidence="1">
    <location>
        <begin position="1"/>
        <end position="10"/>
    </location>
</feature>